<feature type="compositionally biased region" description="Low complexity" evidence="6">
    <location>
        <begin position="75"/>
        <end position="89"/>
    </location>
</feature>
<dbReference type="Pfam" id="PF00096">
    <property type="entry name" value="zf-C2H2"/>
    <property type="match status" value="2"/>
</dbReference>
<keyword evidence="1" id="KW-0479">Metal-binding</keyword>
<sequence>MCSAAIAPVRQPFFHFQPKEPRSAAGQSTRPGLNSTLLPSSPMHSTLFVLPQHAPFNQRNYPYSNDIYQPPMTSPPSSYLRSSASRSSAQQGYAPYHPPYGSSQEDDLLLAGTPSSTGSISSVATDRSQEQLQGYNMRPEYDPSPAPSQSYNGMDLYPRSQKWATELHGLSHDYSQPGAYDSQSAAMGLAASMLPHSQTSPSERQAFPISTPMASLPNFDASATESFLGGFNTLPGHNSVPGYRPFSNAERVGAPSSTSFGFHHPFSPQPSERQEFIHQIAVEHPPTFQIPPSANSDQRQSPKLEYPSSSTSPPRGFLDMAGVSPSPTISPKLLMTPLLPSPDSTDPLATIGPTSNDVGSPGSSVDGDFEFDHESASLEASPKSRARRNGHVAANGPARKRQRKASFTSSSGDSDKRRSGGSESGESEYEKDDDDDDEEEEYFARRTRRRSSRKSVNGVDDLSSLTSPRRIPIPVPVPNLTKKSRGRRVPTEPTIVARDGMVKFMQNSRTYMCTVPECGKCFARGEHLKRHVRSIHTNEKPHKCPYPGCGKDFSRHDNLGQHMRVHKGYKPKVN</sequence>
<evidence type="ECO:0000313" key="8">
    <source>
        <dbReference type="EMBL" id="CAL1694835.1"/>
    </source>
</evidence>
<dbReference type="Proteomes" id="UP001497453">
    <property type="component" value="Chromosome 1"/>
</dbReference>
<organism evidence="8 9">
    <name type="scientific">Somion occarium</name>
    <dbReference type="NCBI Taxonomy" id="3059160"/>
    <lineage>
        <taxon>Eukaryota</taxon>
        <taxon>Fungi</taxon>
        <taxon>Dikarya</taxon>
        <taxon>Basidiomycota</taxon>
        <taxon>Agaricomycotina</taxon>
        <taxon>Agaricomycetes</taxon>
        <taxon>Polyporales</taxon>
        <taxon>Cerrenaceae</taxon>
        <taxon>Somion</taxon>
    </lineage>
</organism>
<evidence type="ECO:0000256" key="4">
    <source>
        <dbReference type="ARBA" id="ARBA00022833"/>
    </source>
</evidence>
<reference evidence="9" key="1">
    <citation type="submission" date="2024-04" db="EMBL/GenBank/DDBJ databases">
        <authorList>
            <person name="Shaw F."/>
            <person name="Minotto A."/>
        </authorList>
    </citation>
    <scope>NUCLEOTIDE SEQUENCE [LARGE SCALE GENOMIC DNA]</scope>
</reference>
<feature type="domain" description="C2H2-type" evidence="7">
    <location>
        <begin position="542"/>
        <end position="571"/>
    </location>
</feature>
<name>A0ABP1CGL8_9APHY</name>
<dbReference type="InterPro" id="IPR013087">
    <property type="entry name" value="Znf_C2H2_type"/>
</dbReference>
<evidence type="ECO:0000256" key="2">
    <source>
        <dbReference type="ARBA" id="ARBA00022737"/>
    </source>
</evidence>
<dbReference type="PROSITE" id="PS50157">
    <property type="entry name" value="ZINC_FINGER_C2H2_2"/>
    <property type="match status" value="2"/>
</dbReference>
<dbReference type="Gene3D" id="3.30.160.60">
    <property type="entry name" value="Classic Zinc Finger"/>
    <property type="match status" value="2"/>
</dbReference>
<proteinExistence type="predicted"/>
<dbReference type="SUPFAM" id="SSF57667">
    <property type="entry name" value="beta-beta-alpha zinc fingers"/>
    <property type="match status" value="1"/>
</dbReference>
<dbReference type="PROSITE" id="PS00028">
    <property type="entry name" value="ZINC_FINGER_C2H2_1"/>
    <property type="match status" value="2"/>
</dbReference>
<dbReference type="PANTHER" id="PTHR19818">
    <property type="entry name" value="ZINC FINGER PROTEIN ZIC AND GLI"/>
    <property type="match status" value="1"/>
</dbReference>
<feature type="compositionally biased region" description="Polar residues" evidence="6">
    <location>
        <begin position="290"/>
        <end position="313"/>
    </location>
</feature>
<feature type="region of interest" description="Disordered" evidence="6">
    <location>
        <begin position="286"/>
        <end position="489"/>
    </location>
</feature>
<evidence type="ECO:0000259" key="7">
    <source>
        <dbReference type="PROSITE" id="PS50157"/>
    </source>
</evidence>
<dbReference type="SMART" id="SM00355">
    <property type="entry name" value="ZnF_C2H2"/>
    <property type="match status" value="2"/>
</dbReference>
<dbReference type="PANTHER" id="PTHR19818:SF139">
    <property type="entry name" value="PAIR-RULE PROTEIN ODD-PAIRED"/>
    <property type="match status" value="1"/>
</dbReference>
<evidence type="ECO:0000256" key="6">
    <source>
        <dbReference type="SAM" id="MobiDB-lite"/>
    </source>
</evidence>
<feature type="compositionally biased region" description="Low complexity" evidence="6">
    <location>
        <begin position="336"/>
        <end position="348"/>
    </location>
</feature>
<feature type="compositionally biased region" description="Acidic residues" evidence="6">
    <location>
        <begin position="425"/>
        <end position="441"/>
    </location>
</feature>
<feature type="compositionally biased region" description="Polar residues" evidence="6">
    <location>
        <begin position="25"/>
        <end position="38"/>
    </location>
</feature>
<evidence type="ECO:0000256" key="1">
    <source>
        <dbReference type="ARBA" id="ARBA00022723"/>
    </source>
</evidence>
<keyword evidence="3 5" id="KW-0863">Zinc-finger</keyword>
<keyword evidence="9" id="KW-1185">Reference proteome</keyword>
<feature type="domain" description="C2H2-type" evidence="7">
    <location>
        <begin position="511"/>
        <end position="541"/>
    </location>
</feature>
<evidence type="ECO:0000256" key="5">
    <source>
        <dbReference type="PROSITE-ProRule" id="PRU00042"/>
    </source>
</evidence>
<feature type="compositionally biased region" description="Polar residues" evidence="6">
    <location>
        <begin position="352"/>
        <end position="363"/>
    </location>
</feature>
<dbReference type="InterPro" id="IPR036236">
    <property type="entry name" value="Znf_C2H2_sf"/>
</dbReference>
<gene>
    <name evidence="8" type="ORF">GFSPODELE1_LOCUS485</name>
</gene>
<feature type="region of interest" description="Disordered" evidence="6">
    <location>
        <begin position="61"/>
        <end position="127"/>
    </location>
</feature>
<accession>A0ABP1CGL8</accession>
<evidence type="ECO:0000313" key="9">
    <source>
        <dbReference type="Proteomes" id="UP001497453"/>
    </source>
</evidence>
<feature type="region of interest" description="Disordered" evidence="6">
    <location>
        <begin position="248"/>
        <end position="272"/>
    </location>
</feature>
<evidence type="ECO:0000256" key="3">
    <source>
        <dbReference type="ARBA" id="ARBA00022771"/>
    </source>
</evidence>
<feature type="region of interest" description="Disordered" evidence="6">
    <location>
        <begin position="15"/>
        <end position="38"/>
    </location>
</feature>
<protein>
    <recommendedName>
        <fullName evidence="7">C2H2-type domain-containing protein</fullName>
    </recommendedName>
</protein>
<dbReference type="EMBL" id="OZ037944">
    <property type="protein sequence ID" value="CAL1694835.1"/>
    <property type="molecule type" value="Genomic_DNA"/>
</dbReference>
<keyword evidence="4" id="KW-0862">Zinc</keyword>
<feature type="compositionally biased region" description="Polar residues" evidence="6">
    <location>
        <begin position="113"/>
        <end position="127"/>
    </location>
</feature>
<dbReference type="InterPro" id="IPR050329">
    <property type="entry name" value="GLI_C2H2-zinc-finger"/>
</dbReference>
<keyword evidence="2" id="KW-0677">Repeat</keyword>